<protein>
    <recommendedName>
        <fullName evidence="3">HNH endonuclease</fullName>
    </recommendedName>
</protein>
<proteinExistence type="predicted"/>
<dbReference type="Proteomes" id="UP001201844">
    <property type="component" value="Unassembled WGS sequence"/>
</dbReference>
<reference evidence="1 2" key="1">
    <citation type="submission" date="2022-02" db="EMBL/GenBank/DDBJ databases">
        <title>Shinella B3.7 sp. nov., isolated from Sediment (Zhairuo Island).</title>
        <authorList>
            <person name="Chen G."/>
        </authorList>
    </citation>
    <scope>NUCLEOTIDE SEQUENCE [LARGE SCALE GENOMIC DNA]</scope>
    <source>
        <strain evidence="1 2">B3.7</strain>
    </source>
</reference>
<gene>
    <name evidence="1" type="ORF">MKI86_08095</name>
</gene>
<evidence type="ECO:0000313" key="2">
    <source>
        <dbReference type="Proteomes" id="UP001201844"/>
    </source>
</evidence>
<accession>A0ABT0CKG5</accession>
<keyword evidence="2" id="KW-1185">Reference proteome</keyword>
<dbReference type="EMBL" id="JAKVIN010000003">
    <property type="protein sequence ID" value="MCJ8149097.1"/>
    <property type="molecule type" value="Genomic_DNA"/>
</dbReference>
<evidence type="ECO:0008006" key="3">
    <source>
        <dbReference type="Google" id="ProtNLM"/>
    </source>
</evidence>
<evidence type="ECO:0000313" key="1">
    <source>
        <dbReference type="EMBL" id="MCJ8149097.1"/>
    </source>
</evidence>
<name>A0ABT0CKG5_9HYPH</name>
<dbReference type="RefSeq" id="WP_241599683.1">
    <property type="nucleotide sequence ID" value="NZ_JAKVIN010000003.1"/>
</dbReference>
<comment type="caution">
    <text evidence="1">The sequence shown here is derived from an EMBL/GenBank/DDBJ whole genome shotgun (WGS) entry which is preliminary data.</text>
</comment>
<sequence length="136" mass="14960">MSTTAARSTRHRRPPIRFRDEHGRECLKVPLDRFGRKYATATERGYQAVQEAGATGAWYLNSNGHGGSYVRTHAGETLLMPARIIAGAKARSVVRYVNGDPLDLRPENIILQRGAAKRADAVIVADSVTADQDGEW</sequence>
<organism evidence="1 2">
    <name type="scientific">Shinella sedimenti</name>
    <dbReference type="NCBI Taxonomy" id="2919913"/>
    <lineage>
        <taxon>Bacteria</taxon>
        <taxon>Pseudomonadati</taxon>
        <taxon>Pseudomonadota</taxon>
        <taxon>Alphaproteobacteria</taxon>
        <taxon>Hyphomicrobiales</taxon>
        <taxon>Rhizobiaceae</taxon>
        <taxon>Shinella</taxon>
    </lineage>
</organism>